<comment type="caution">
    <text evidence="2">The sequence shown here is derived from an EMBL/GenBank/DDBJ whole genome shotgun (WGS) entry which is preliminary data.</text>
</comment>
<dbReference type="Proteomes" id="UP000324611">
    <property type="component" value="Unassembled WGS sequence"/>
</dbReference>
<reference evidence="2 3" key="2">
    <citation type="submission" date="2019-09" db="EMBL/GenBank/DDBJ databases">
        <authorList>
            <person name="Jin C."/>
        </authorList>
    </citation>
    <scope>NUCLEOTIDE SEQUENCE [LARGE SCALE GENOMIC DNA]</scope>
    <source>
        <strain evidence="2 3">BN140078</strain>
    </source>
</reference>
<sequence>MKKITCLMLACCAIVLHTFAQEDALRQKADTFMAKHRTEWDDLELRLSDSTMRRRFQEHPFFRALNVFLKDNGDQYTALRTARFRQYAPPPAALKAFDWQTGSGMEDLEQEIGLLSVAFLRSFDPVLPAQVVTSILSTGIAAMNNLPTDEFMAYYQKRDIFGFQLYAAPVTEDEWQVWCADRTYAMTFHFDLRTGKLGSLKFAQVHPIQWPASVIKPMDDAASLMAEEMRLTWDQYRSYNPERETAYRQQRNTVVDSFYEKNQERFINVRATRLQLYVKDAPALTGYKELTTPDMPVLRNTDTVYPAHAFIYPEQWEVHIGNAANGYFELGPNDLRKRTSAAGLYGVQHYTHKTTGDQWEIWAVSDAQAIYYVWDLRTGKVNNIRYWVK</sequence>
<reference evidence="2 3" key="1">
    <citation type="submission" date="2019-09" db="EMBL/GenBank/DDBJ databases">
        <title>Chitinophaga ginsengihumi sp. nov., isolated from soil of ginseng rhizosphere.</title>
        <authorList>
            <person name="Lee J."/>
        </authorList>
    </citation>
    <scope>NUCLEOTIDE SEQUENCE [LARGE SCALE GENOMIC DNA]</scope>
    <source>
        <strain evidence="2 3">BN140078</strain>
    </source>
</reference>
<dbReference type="RefSeq" id="WP_149837544.1">
    <property type="nucleotide sequence ID" value="NZ_VUOC01000002.1"/>
</dbReference>
<feature type="chain" id="PRO_5022871429" evidence="1">
    <location>
        <begin position="21"/>
        <end position="389"/>
    </location>
</feature>
<proteinExistence type="predicted"/>
<organism evidence="2 3">
    <name type="scientific">Chitinophaga agrisoli</name>
    <dbReference type="NCBI Taxonomy" id="2607653"/>
    <lineage>
        <taxon>Bacteria</taxon>
        <taxon>Pseudomonadati</taxon>
        <taxon>Bacteroidota</taxon>
        <taxon>Chitinophagia</taxon>
        <taxon>Chitinophagales</taxon>
        <taxon>Chitinophagaceae</taxon>
        <taxon>Chitinophaga</taxon>
    </lineage>
</organism>
<evidence type="ECO:0000313" key="2">
    <source>
        <dbReference type="EMBL" id="KAA2242671.1"/>
    </source>
</evidence>
<evidence type="ECO:0000256" key="1">
    <source>
        <dbReference type="SAM" id="SignalP"/>
    </source>
</evidence>
<feature type="signal peptide" evidence="1">
    <location>
        <begin position="1"/>
        <end position="20"/>
    </location>
</feature>
<dbReference type="AlphaFoldDB" id="A0A5B2VTW7"/>
<keyword evidence="1" id="KW-0732">Signal</keyword>
<gene>
    <name evidence="2" type="ORF">F0L74_09075</name>
</gene>
<protein>
    <submittedName>
        <fullName evidence="2">Uncharacterized protein</fullName>
    </submittedName>
</protein>
<name>A0A5B2VTW7_9BACT</name>
<accession>A0A5B2VTW7</accession>
<evidence type="ECO:0000313" key="3">
    <source>
        <dbReference type="Proteomes" id="UP000324611"/>
    </source>
</evidence>
<keyword evidence="3" id="KW-1185">Reference proteome</keyword>
<dbReference type="EMBL" id="VUOC01000002">
    <property type="protein sequence ID" value="KAA2242671.1"/>
    <property type="molecule type" value="Genomic_DNA"/>
</dbReference>